<proteinExistence type="inferred from homology"/>
<sequence length="113" mass="12164">MSVLGSSVAKGGKRACGSSDATIMSTTSANSVQVYCGRRLSEALAYLCTKDIERRSFNSIPNDGTARYSWPVPVLPKFKALEGVRGKRQGVATECCEKGCTMSELLNYCPETN</sequence>
<evidence type="ECO:0000256" key="2">
    <source>
        <dbReference type="ARBA" id="ARBA00011207"/>
    </source>
</evidence>
<evidence type="ECO:0000256" key="1">
    <source>
        <dbReference type="ARBA" id="ARBA00009034"/>
    </source>
</evidence>
<evidence type="ECO:0000313" key="8">
    <source>
        <dbReference type="Proteomes" id="UP001652740"/>
    </source>
</evidence>
<comment type="subunit">
    <text evidence="2">Heterodimer of a B chain and an A chain linked by two disulfide bonds.</text>
</comment>
<keyword evidence="8" id="KW-1185">Reference proteome</keyword>
<evidence type="ECO:0000256" key="5">
    <source>
        <dbReference type="ARBA" id="ARBA00023157"/>
    </source>
</evidence>
<dbReference type="SMART" id="SM00078">
    <property type="entry name" value="IlGF"/>
    <property type="match status" value="1"/>
</dbReference>
<evidence type="ECO:0000256" key="4">
    <source>
        <dbReference type="ARBA" id="ARBA00022729"/>
    </source>
</evidence>
<dbReference type="PRINTS" id="PR00276">
    <property type="entry name" value="INSULINFAMLY"/>
</dbReference>
<organism evidence="8 9">
    <name type="scientific">Galleria mellonella</name>
    <name type="common">Greater wax moth</name>
    <dbReference type="NCBI Taxonomy" id="7137"/>
    <lineage>
        <taxon>Eukaryota</taxon>
        <taxon>Metazoa</taxon>
        <taxon>Ecdysozoa</taxon>
        <taxon>Arthropoda</taxon>
        <taxon>Hexapoda</taxon>
        <taxon>Insecta</taxon>
        <taxon>Pterygota</taxon>
        <taxon>Neoptera</taxon>
        <taxon>Endopterygota</taxon>
        <taxon>Lepidoptera</taxon>
        <taxon>Glossata</taxon>
        <taxon>Ditrysia</taxon>
        <taxon>Pyraloidea</taxon>
        <taxon>Pyralidae</taxon>
        <taxon>Galleriinae</taxon>
        <taxon>Galleria</taxon>
    </lineage>
</organism>
<dbReference type="Proteomes" id="UP001652740">
    <property type="component" value="Unplaced"/>
</dbReference>
<dbReference type="GeneID" id="113513358"/>
<evidence type="ECO:0000256" key="3">
    <source>
        <dbReference type="ARBA" id="ARBA00022685"/>
    </source>
</evidence>
<dbReference type="InterPro" id="IPR036438">
    <property type="entry name" value="Insulin-like_sf"/>
</dbReference>
<dbReference type="Gene3D" id="1.10.100.10">
    <property type="entry name" value="Insulin-like"/>
    <property type="match status" value="1"/>
</dbReference>
<protein>
    <submittedName>
        <fullName evidence="9 10">Bombyxin A-3 homolog isoform X1</fullName>
    </submittedName>
</protein>
<dbReference type="CDD" id="cd04366">
    <property type="entry name" value="IlGF_insulin_bombyxin_like"/>
    <property type="match status" value="1"/>
</dbReference>
<evidence type="ECO:0000259" key="7">
    <source>
        <dbReference type="SMART" id="SM00078"/>
    </source>
</evidence>
<dbReference type="SUPFAM" id="SSF56994">
    <property type="entry name" value="Insulin-like"/>
    <property type="match status" value="1"/>
</dbReference>
<comment type="subcellular location">
    <subcellularLocation>
        <location evidence="6">Secreted</location>
    </subcellularLocation>
</comment>
<keyword evidence="4" id="KW-0732">Signal</keyword>
<dbReference type="RefSeq" id="XP_052758775.1">
    <property type="nucleotide sequence ID" value="XM_052902815.1"/>
</dbReference>
<feature type="domain" description="Insulin-like" evidence="7">
    <location>
        <begin position="33"/>
        <end position="109"/>
    </location>
</feature>
<evidence type="ECO:0000256" key="6">
    <source>
        <dbReference type="RuleBase" id="RU000406"/>
    </source>
</evidence>
<name>A0ABM3N5C8_GALME</name>
<accession>A0ABM3N5C8</accession>
<evidence type="ECO:0000313" key="10">
    <source>
        <dbReference type="RefSeq" id="XP_052758776.1"/>
    </source>
</evidence>
<dbReference type="PROSITE" id="PS00262">
    <property type="entry name" value="INSULIN"/>
    <property type="match status" value="1"/>
</dbReference>
<dbReference type="Pfam" id="PF00049">
    <property type="entry name" value="Insulin"/>
    <property type="match status" value="1"/>
</dbReference>
<dbReference type="InterPro" id="IPR022352">
    <property type="entry name" value="Ins/IGF/rlx"/>
</dbReference>
<dbReference type="InterPro" id="IPR016179">
    <property type="entry name" value="Insulin-like"/>
</dbReference>
<comment type="similarity">
    <text evidence="1 6">Belongs to the insulin family.</text>
</comment>
<keyword evidence="3" id="KW-0165">Cleavage on pair of basic residues</keyword>
<dbReference type="InterPro" id="IPR022353">
    <property type="entry name" value="Insulin_CS"/>
</dbReference>
<reference evidence="9 10" key="1">
    <citation type="submission" date="2025-05" db="UniProtKB">
        <authorList>
            <consortium name="RefSeq"/>
        </authorList>
    </citation>
    <scope>IDENTIFICATION</scope>
    <source>
        <tissue evidence="9 10">Whole larvae</tissue>
    </source>
</reference>
<dbReference type="RefSeq" id="XP_052758776.1">
    <property type="nucleotide sequence ID" value="XM_052902816.1"/>
</dbReference>
<gene>
    <name evidence="9 10" type="primary">LOC113513358</name>
</gene>
<keyword evidence="5" id="KW-1015">Disulfide bond</keyword>
<dbReference type="PANTHER" id="PTHR13647:SF4">
    <property type="entry name" value="INSULIN-LIKE PEPTIDE 1-RELATED"/>
    <property type="match status" value="1"/>
</dbReference>
<evidence type="ECO:0000313" key="9">
    <source>
        <dbReference type="RefSeq" id="XP_052758775.1"/>
    </source>
</evidence>
<dbReference type="PANTHER" id="PTHR13647">
    <property type="entry name" value="INSULIN-LIKE PEPTIDE 2-RELATED"/>
    <property type="match status" value="1"/>
</dbReference>
<keyword evidence="6" id="KW-0964">Secreted</keyword>